<dbReference type="AlphaFoldDB" id="A0A7W8IRS9"/>
<dbReference type="Pfam" id="PF12706">
    <property type="entry name" value="Lactamase_B_2"/>
    <property type="match status" value="1"/>
</dbReference>
<evidence type="ECO:0000259" key="1">
    <source>
        <dbReference type="Pfam" id="PF12706"/>
    </source>
</evidence>
<evidence type="ECO:0000313" key="3">
    <source>
        <dbReference type="Proteomes" id="UP000520011"/>
    </source>
</evidence>
<evidence type="ECO:0000313" key="2">
    <source>
        <dbReference type="EMBL" id="MBB5325457.1"/>
    </source>
</evidence>
<dbReference type="RefSeq" id="WP_183255013.1">
    <property type="nucleotide sequence ID" value="NZ_JACHEP010000016.1"/>
</dbReference>
<proteinExistence type="predicted"/>
<dbReference type="Gene3D" id="3.60.15.10">
    <property type="entry name" value="Ribonuclease Z/Hydroxyacylglutathione hydrolase-like"/>
    <property type="match status" value="1"/>
</dbReference>
<dbReference type="GO" id="GO:0070290">
    <property type="term" value="F:N-acylphosphatidylethanolamine-specific phospholipase D activity"/>
    <property type="evidence" value="ECO:0007669"/>
    <property type="project" value="InterPro"/>
</dbReference>
<dbReference type="InterPro" id="IPR001279">
    <property type="entry name" value="Metallo-B-lactamas"/>
</dbReference>
<comment type="caution">
    <text evidence="2">The sequence shown here is derived from an EMBL/GenBank/DDBJ whole genome shotgun (WGS) entry which is preliminary data.</text>
</comment>
<dbReference type="PIRSF" id="PIRSF038896">
    <property type="entry name" value="NAPE-PLD"/>
    <property type="match status" value="1"/>
</dbReference>
<dbReference type="InterPro" id="IPR024884">
    <property type="entry name" value="NAPE-PLD"/>
</dbReference>
<name>A0A7W8IRS9_9BACL</name>
<dbReference type="InterPro" id="IPR036866">
    <property type="entry name" value="RibonucZ/Hydroxyglut_hydro"/>
</dbReference>
<sequence length="316" mass="37192">MKRYENLDHVSTKKTFADFRRWQQERKHKQKDLSYQVPHVDPPEYKQLHTNRSHPLLAWIGHSTFVIQLGGITIVTDPVWAMRMGTAKRLTAPGIAIDDMPNVDVVLISHGHYDHLHFASIKKLKGNPRFFVPVGLGRLFRRRRYKNVTEYSWWEEKEYKGVTFTFVPAQHWTRRTLFDMNTSHWGGWVIEAERQPTFYFVGDSGYFRGFREIGERFSIDYALLPIGAYEPEWFMGPQHVTPEEAVQAFLDCRAKTFIPMHYGAFRLADDTPKEALVRLMAEWQRRQLEPERLKCLKLGEVLDCSFSSLREKVPIF</sequence>
<dbReference type="GO" id="GO:0005737">
    <property type="term" value="C:cytoplasm"/>
    <property type="evidence" value="ECO:0007669"/>
    <property type="project" value="TreeGrafter"/>
</dbReference>
<reference evidence="2 3" key="1">
    <citation type="submission" date="2020-08" db="EMBL/GenBank/DDBJ databases">
        <title>Genomic Encyclopedia of Type Strains, Phase IV (KMG-IV): sequencing the most valuable type-strain genomes for metagenomic binning, comparative biology and taxonomic classification.</title>
        <authorList>
            <person name="Goeker M."/>
        </authorList>
    </citation>
    <scope>NUCLEOTIDE SEQUENCE [LARGE SCALE GENOMIC DNA]</scope>
    <source>
        <strain evidence="2 3">DSM 16325</strain>
    </source>
</reference>
<dbReference type="PANTHER" id="PTHR15032:SF36">
    <property type="entry name" value="METALLO-BETA-LACTAMASE DOMAIN-CONTAINING PROTEIN"/>
    <property type="match status" value="1"/>
</dbReference>
<organism evidence="2 3">
    <name type="scientific">Anoxybacteroides tepidamans</name>
    <dbReference type="NCBI Taxonomy" id="265948"/>
    <lineage>
        <taxon>Bacteria</taxon>
        <taxon>Bacillati</taxon>
        <taxon>Bacillota</taxon>
        <taxon>Bacilli</taxon>
        <taxon>Bacillales</taxon>
        <taxon>Anoxybacillaceae</taxon>
        <taxon>Anoxybacteroides</taxon>
    </lineage>
</organism>
<accession>A0A7W8IRS9</accession>
<dbReference type="PANTHER" id="PTHR15032">
    <property type="entry name" value="N-ACYL-PHOSPHATIDYLETHANOLAMINE-HYDROLYZING PHOSPHOLIPASE D"/>
    <property type="match status" value="1"/>
</dbReference>
<gene>
    <name evidence="2" type="ORF">HNQ34_002558</name>
</gene>
<keyword evidence="3" id="KW-1185">Reference proteome</keyword>
<dbReference type="Proteomes" id="UP000520011">
    <property type="component" value="Unassembled WGS sequence"/>
</dbReference>
<dbReference type="GO" id="GO:0008270">
    <property type="term" value="F:zinc ion binding"/>
    <property type="evidence" value="ECO:0007669"/>
    <property type="project" value="InterPro"/>
</dbReference>
<dbReference type="SUPFAM" id="SSF56281">
    <property type="entry name" value="Metallo-hydrolase/oxidoreductase"/>
    <property type="match status" value="1"/>
</dbReference>
<protein>
    <submittedName>
        <fullName evidence="2">L-ascorbate metabolism protein UlaG (Beta-lactamase superfamily)</fullName>
    </submittedName>
</protein>
<feature type="domain" description="Metallo-beta-lactamase" evidence="1">
    <location>
        <begin position="74"/>
        <end position="262"/>
    </location>
</feature>
<dbReference type="EMBL" id="JACHEP010000016">
    <property type="protein sequence ID" value="MBB5325457.1"/>
    <property type="molecule type" value="Genomic_DNA"/>
</dbReference>